<dbReference type="InterPro" id="IPR035887">
    <property type="entry name" value="CIS_SH2"/>
</dbReference>
<name>A0A8T1T9H7_CHESE</name>
<dbReference type="FunFam" id="3.30.505.10:FF:000042">
    <property type="entry name" value="Cytokine-inducible SH2-containing protein b"/>
    <property type="match status" value="1"/>
</dbReference>
<feature type="non-terminal residue" evidence="10">
    <location>
        <position position="280"/>
    </location>
</feature>
<feature type="domain" description="SOCS box" evidence="9">
    <location>
        <begin position="231"/>
        <end position="279"/>
    </location>
</feature>
<dbReference type="Proteomes" id="UP000765507">
    <property type="component" value="Unassembled WGS sequence"/>
</dbReference>
<dbReference type="SMART" id="SM00969">
    <property type="entry name" value="SOCS_box"/>
    <property type="match status" value="1"/>
</dbReference>
<dbReference type="SMART" id="SM00253">
    <property type="entry name" value="SOCS"/>
    <property type="match status" value="1"/>
</dbReference>
<evidence type="ECO:0000313" key="11">
    <source>
        <dbReference type="Proteomes" id="UP000765507"/>
    </source>
</evidence>
<dbReference type="GO" id="GO:0035556">
    <property type="term" value="P:intracellular signal transduction"/>
    <property type="evidence" value="ECO:0007669"/>
    <property type="project" value="InterPro"/>
</dbReference>
<dbReference type="InterPro" id="IPR000980">
    <property type="entry name" value="SH2"/>
</dbReference>
<evidence type="ECO:0000259" key="8">
    <source>
        <dbReference type="PROSITE" id="PS50001"/>
    </source>
</evidence>
<dbReference type="SUPFAM" id="SSF158235">
    <property type="entry name" value="SOCS box-like"/>
    <property type="match status" value="1"/>
</dbReference>
<dbReference type="PROSITE" id="PS50001">
    <property type="entry name" value="SH2"/>
    <property type="match status" value="1"/>
</dbReference>
<dbReference type="PROSITE" id="PS50225">
    <property type="entry name" value="SOCS"/>
    <property type="match status" value="1"/>
</dbReference>
<dbReference type="InterPro" id="IPR036036">
    <property type="entry name" value="SOCS_box-like_dom_sf"/>
</dbReference>
<dbReference type="Pfam" id="PF07525">
    <property type="entry name" value="SOCS_box"/>
    <property type="match status" value="1"/>
</dbReference>
<evidence type="ECO:0000256" key="3">
    <source>
        <dbReference type="ARBA" id="ARBA00022604"/>
    </source>
</evidence>
<dbReference type="GO" id="GO:0005942">
    <property type="term" value="C:phosphatidylinositol 3-kinase complex"/>
    <property type="evidence" value="ECO:0007669"/>
    <property type="project" value="TreeGrafter"/>
</dbReference>
<comment type="caution">
    <text evidence="10">The sequence shown here is derived from an EMBL/GenBank/DDBJ whole genome shotgun (WGS) entry which is preliminary data.</text>
</comment>
<dbReference type="Pfam" id="PF00017">
    <property type="entry name" value="SH2"/>
    <property type="match status" value="1"/>
</dbReference>
<dbReference type="AlphaFoldDB" id="A0A8T1T9H7"/>
<keyword evidence="11" id="KW-1185">Reference proteome</keyword>
<feature type="domain" description="SH2" evidence="8">
    <location>
        <begin position="115"/>
        <end position="196"/>
    </location>
</feature>
<dbReference type="SUPFAM" id="SSF55550">
    <property type="entry name" value="SH2 domain"/>
    <property type="match status" value="1"/>
</dbReference>
<keyword evidence="6 7" id="KW-0727">SH2 domain</keyword>
<evidence type="ECO:0000256" key="6">
    <source>
        <dbReference type="ARBA" id="ARBA00022999"/>
    </source>
</evidence>
<proteinExistence type="predicted"/>
<accession>A0A8T1T9H7</accession>
<reference evidence="10 11" key="1">
    <citation type="journal article" date="2020" name="G3 (Bethesda)">
        <title>Draft Genome of the Common Snapping Turtle, Chelydra serpentina, a Model for Phenotypic Plasticity in Reptiles.</title>
        <authorList>
            <person name="Das D."/>
            <person name="Singh S.K."/>
            <person name="Bierstedt J."/>
            <person name="Erickson A."/>
            <person name="Galli G.L.J."/>
            <person name="Crossley D.A. 2nd"/>
            <person name="Rhen T."/>
        </authorList>
    </citation>
    <scope>NUCLEOTIDE SEQUENCE [LARGE SCALE GENOMIC DNA]</scope>
    <source>
        <strain evidence="10">KW</strain>
    </source>
</reference>
<dbReference type="InterPro" id="IPR036860">
    <property type="entry name" value="SH2_dom_sf"/>
</dbReference>
<evidence type="ECO:0000313" key="10">
    <source>
        <dbReference type="EMBL" id="KAG6938122.1"/>
    </source>
</evidence>
<protein>
    <recommendedName>
        <fullName evidence="2">Cytokine-inducible SH2-containing protein</fullName>
    </recommendedName>
</protein>
<evidence type="ECO:0000256" key="2">
    <source>
        <dbReference type="ARBA" id="ARBA00021548"/>
    </source>
</evidence>
<dbReference type="CDD" id="cd10718">
    <property type="entry name" value="SH2_CIS"/>
    <property type="match status" value="1"/>
</dbReference>
<dbReference type="PANTHER" id="PTHR10155:SF9">
    <property type="entry name" value="CYTOKINE-INDUCIBLE SH2-CONTAINING PROTEIN"/>
    <property type="match status" value="1"/>
</dbReference>
<evidence type="ECO:0000259" key="9">
    <source>
        <dbReference type="PROSITE" id="PS50225"/>
    </source>
</evidence>
<dbReference type="SMART" id="SM00252">
    <property type="entry name" value="SH2"/>
    <property type="match status" value="1"/>
</dbReference>
<keyword evidence="5" id="KW-0833">Ubl conjugation pathway</keyword>
<dbReference type="Gene3D" id="3.30.505.10">
    <property type="entry name" value="SH2 domain"/>
    <property type="match status" value="1"/>
</dbReference>
<evidence type="ECO:0000256" key="5">
    <source>
        <dbReference type="ARBA" id="ARBA00022786"/>
    </source>
</evidence>
<evidence type="ECO:0000256" key="1">
    <source>
        <dbReference type="ARBA" id="ARBA00004906"/>
    </source>
</evidence>
<organism evidence="10 11">
    <name type="scientific">Chelydra serpentina</name>
    <name type="common">Snapping turtle</name>
    <name type="synonym">Testudo serpentina</name>
    <dbReference type="NCBI Taxonomy" id="8475"/>
    <lineage>
        <taxon>Eukaryota</taxon>
        <taxon>Metazoa</taxon>
        <taxon>Chordata</taxon>
        <taxon>Craniata</taxon>
        <taxon>Vertebrata</taxon>
        <taxon>Euteleostomi</taxon>
        <taxon>Archelosauria</taxon>
        <taxon>Testudinata</taxon>
        <taxon>Testudines</taxon>
        <taxon>Cryptodira</taxon>
        <taxon>Durocryptodira</taxon>
        <taxon>Americhelydia</taxon>
        <taxon>Chelydroidea</taxon>
        <taxon>Chelydridae</taxon>
        <taxon>Chelydra</taxon>
    </lineage>
</organism>
<dbReference type="EMBL" id="JAHGAV010000019">
    <property type="protein sequence ID" value="KAG6938122.1"/>
    <property type="molecule type" value="Genomic_DNA"/>
</dbReference>
<keyword evidence="3" id="KW-0341">Growth regulation</keyword>
<dbReference type="GO" id="GO:0009968">
    <property type="term" value="P:negative regulation of signal transduction"/>
    <property type="evidence" value="ECO:0007669"/>
    <property type="project" value="UniProtKB-KW"/>
</dbReference>
<dbReference type="Gene3D" id="1.10.750.20">
    <property type="entry name" value="SOCS box"/>
    <property type="match status" value="1"/>
</dbReference>
<gene>
    <name evidence="10" type="primary">CISH</name>
    <name evidence="10" type="ORF">G0U57_007024</name>
</gene>
<dbReference type="InterPro" id="IPR001496">
    <property type="entry name" value="SOCS_box"/>
</dbReference>
<evidence type="ECO:0000256" key="4">
    <source>
        <dbReference type="ARBA" id="ARBA00022700"/>
    </source>
</evidence>
<dbReference type="PRINTS" id="PR00401">
    <property type="entry name" value="SH2DOMAIN"/>
</dbReference>
<dbReference type="GO" id="GO:0046854">
    <property type="term" value="P:phosphatidylinositol phosphate biosynthetic process"/>
    <property type="evidence" value="ECO:0007669"/>
    <property type="project" value="TreeGrafter"/>
</dbReference>
<keyword evidence="4" id="KW-0734">Signal transduction inhibitor</keyword>
<dbReference type="GO" id="GO:0046935">
    <property type="term" value="F:1-phosphatidylinositol-3-kinase regulator activity"/>
    <property type="evidence" value="ECO:0007669"/>
    <property type="project" value="TreeGrafter"/>
</dbReference>
<evidence type="ECO:0000256" key="7">
    <source>
        <dbReference type="PROSITE-ProRule" id="PRU00191"/>
    </source>
</evidence>
<dbReference type="FunFam" id="1.10.750.20:FF:000002">
    <property type="entry name" value="Suppressor of cytokine signaling 2"/>
    <property type="match status" value="1"/>
</dbReference>
<comment type="pathway">
    <text evidence="1">Protein modification; protein ubiquitination.</text>
</comment>
<dbReference type="OrthoDB" id="10063348at2759"/>
<dbReference type="PANTHER" id="PTHR10155">
    <property type="entry name" value="PHOSPHATIDYLINOSITOL 3-KINASE REGULATORY SUBUNIT"/>
    <property type="match status" value="1"/>
</dbReference>
<sequence length="280" mass="32039">NKKKKKKARKRGRPFSHPIEDLMRFSWSWSDMILCVQGPHPLLAEEKIRRQSLRGIAVDLSEQIMQPRSVTVFQGESAPAFMAPAPENNLPRMRDPEEDLLCIAKTFSYLRESGWYWGSITASEAKQHLQKMPEGTFLVRDSTHPSYLFTLSVKTNRGPTNVRIEYTDSKFRLDSNCLSKPRILAFPDVVSLIQHYVLSCTVENKNEAPYPPPSPLSPVQKEMVAAAVHLKLIRPLSRKDSAPSLQHLCRLQINKSTAEVDQLPLPRRMGDYLKQYPFQL</sequence>